<comment type="caution">
    <text evidence="3">The sequence shown here is derived from an EMBL/GenBank/DDBJ whole genome shotgun (WGS) entry which is preliminary data.</text>
</comment>
<dbReference type="SUPFAM" id="SSF51126">
    <property type="entry name" value="Pectin lyase-like"/>
    <property type="match status" value="1"/>
</dbReference>
<dbReference type="Pfam" id="PF01345">
    <property type="entry name" value="DUF11"/>
    <property type="match status" value="2"/>
</dbReference>
<evidence type="ECO:0000259" key="1">
    <source>
        <dbReference type="Pfam" id="PF01345"/>
    </source>
</evidence>
<feature type="domain" description="DUF11" evidence="1">
    <location>
        <begin position="498"/>
        <end position="577"/>
    </location>
</feature>
<gene>
    <name evidence="3" type="ORF">SDC9_21521</name>
</gene>
<dbReference type="Pfam" id="PF13229">
    <property type="entry name" value="Beta_helix"/>
    <property type="match status" value="1"/>
</dbReference>
<protein>
    <recommendedName>
        <fullName evidence="4">DUF11 domain-containing protein</fullName>
    </recommendedName>
</protein>
<dbReference type="InterPro" id="IPR039448">
    <property type="entry name" value="Beta_helix"/>
</dbReference>
<dbReference type="NCBIfam" id="TIGR01451">
    <property type="entry name" value="B_ant_repeat"/>
    <property type="match status" value="1"/>
</dbReference>
<dbReference type="EMBL" id="VSSQ01000090">
    <property type="protein sequence ID" value="MPL75693.1"/>
    <property type="molecule type" value="Genomic_DNA"/>
</dbReference>
<dbReference type="PANTHER" id="PTHR34819:SF3">
    <property type="entry name" value="CELL SURFACE PROTEIN"/>
    <property type="match status" value="1"/>
</dbReference>
<dbReference type="InterPro" id="IPR001434">
    <property type="entry name" value="OmcB-like_DUF11"/>
</dbReference>
<evidence type="ECO:0008006" key="4">
    <source>
        <dbReference type="Google" id="ProtNLM"/>
    </source>
</evidence>
<reference evidence="3" key="1">
    <citation type="submission" date="2019-08" db="EMBL/GenBank/DDBJ databases">
        <authorList>
            <person name="Kucharzyk K."/>
            <person name="Murdoch R.W."/>
            <person name="Higgins S."/>
            <person name="Loffler F."/>
        </authorList>
    </citation>
    <scope>NUCLEOTIDE SEQUENCE</scope>
</reference>
<feature type="domain" description="Right handed beta helix" evidence="2">
    <location>
        <begin position="129"/>
        <end position="268"/>
    </location>
</feature>
<dbReference type="PANTHER" id="PTHR34819">
    <property type="entry name" value="LARGE CYSTEINE-RICH PERIPLASMIC PROTEIN OMCB"/>
    <property type="match status" value="1"/>
</dbReference>
<name>A0A644UA15_9ZZZZ</name>
<evidence type="ECO:0000313" key="3">
    <source>
        <dbReference type="EMBL" id="MPL75693.1"/>
    </source>
</evidence>
<dbReference type="InterPro" id="IPR047589">
    <property type="entry name" value="DUF11_rpt"/>
</dbReference>
<dbReference type="SMART" id="SM00710">
    <property type="entry name" value="PbH1"/>
    <property type="match status" value="7"/>
</dbReference>
<dbReference type="InterPro" id="IPR011050">
    <property type="entry name" value="Pectin_lyase_fold/virulence"/>
</dbReference>
<dbReference type="Gene3D" id="2.160.20.10">
    <property type="entry name" value="Single-stranded right-handed beta-helix, Pectin lyase-like"/>
    <property type="match status" value="1"/>
</dbReference>
<accession>A0A644UA15</accession>
<dbReference type="InterPro" id="IPR012334">
    <property type="entry name" value="Pectin_lyas_fold"/>
</dbReference>
<proteinExistence type="predicted"/>
<dbReference type="AlphaFoldDB" id="A0A644UA15"/>
<organism evidence="3">
    <name type="scientific">bioreactor metagenome</name>
    <dbReference type="NCBI Taxonomy" id="1076179"/>
    <lineage>
        <taxon>unclassified sequences</taxon>
        <taxon>metagenomes</taxon>
        <taxon>ecological metagenomes</taxon>
    </lineage>
</organism>
<dbReference type="InterPro" id="IPR006626">
    <property type="entry name" value="PbH1"/>
</dbReference>
<dbReference type="InterPro" id="IPR051172">
    <property type="entry name" value="Chlamydia_OmcB"/>
</dbReference>
<sequence length="596" mass="64021">MTKKIKYLLNISIFLMVLLSVATIAAEDVNGAKVIDIDDGMTNDQIQAKIDDPNTQNGDTLNFKGSNYNGINLVVNKTLNFVSTVNGGTTINTVENQSYLSNTVKNLNSTYGVGSGTNNINSTVAAFYLLQGSQNSSITGFNFKSTIFNPGNSTSRSFSHILVIGTSNVDIIKNNFDGSGVPIAIANSQNVLVEENNITNSSYYAINVREDASGINNIINKNNVINGYDGISVQCSNTLVSNNYVYNMADNGFGIWHSGSNSTLINNTANSFKYGVFVKHGGGGDFIINNTWINASSWAVELQGTNTQIINNTFYNMSTAIYQYAKGASYYLSGNIFNNVTVKFALRDSILNGSYVNTSSAIPNETVYNGANISISSKISQSSIVNGKTVTYTILLSNNGDLAGKDIRISDIVPVGSKIISYQASRGTFANGTWNLETLGADGDAILTVTVQPLNKGTYNTNTEVSYDAGVEPIMNTTKANTLKLTVNPDVKLSYSASTSSSKVKVGKTAIISVKITNSGKDKSSPIVIYNKLPKGLKNILVTSKSLFKSSKWQFSPSGQKTITLKMKVKVTKKGTFKVPIYANGKLIKTIVIKGV</sequence>
<evidence type="ECO:0000259" key="2">
    <source>
        <dbReference type="Pfam" id="PF13229"/>
    </source>
</evidence>
<feature type="domain" description="DUF11" evidence="1">
    <location>
        <begin position="373"/>
        <end position="469"/>
    </location>
</feature>